<dbReference type="Gene3D" id="2.170.130.10">
    <property type="entry name" value="TonB-dependent receptor, plug domain"/>
    <property type="match status" value="1"/>
</dbReference>
<dbReference type="InterPro" id="IPR037066">
    <property type="entry name" value="Plug_dom_sf"/>
</dbReference>
<evidence type="ECO:0000313" key="9">
    <source>
        <dbReference type="EMBL" id="TCO25374.1"/>
    </source>
</evidence>
<dbReference type="GO" id="GO:0015344">
    <property type="term" value="F:siderophore uptake transmembrane transporter activity"/>
    <property type="evidence" value="ECO:0007669"/>
    <property type="project" value="TreeGrafter"/>
</dbReference>
<dbReference type="Pfam" id="PF13620">
    <property type="entry name" value="CarboxypepD_reg"/>
    <property type="match status" value="1"/>
</dbReference>
<name>A0A4R2HDC5_9SPHI</name>
<keyword evidence="9" id="KW-0645">Protease</keyword>
<evidence type="ECO:0000256" key="2">
    <source>
        <dbReference type="ARBA" id="ARBA00022448"/>
    </source>
</evidence>
<comment type="subcellular location">
    <subcellularLocation>
        <location evidence="1">Cell outer membrane</location>
        <topology evidence="1">Multi-pass membrane protein</topology>
    </subcellularLocation>
</comment>
<gene>
    <name evidence="9" type="ORF">EV200_104412</name>
</gene>
<keyword evidence="9" id="KW-0378">Hydrolase</keyword>
<comment type="caution">
    <text evidence="9">The sequence shown here is derived from an EMBL/GenBank/DDBJ whole genome shotgun (WGS) entry which is preliminary data.</text>
</comment>
<keyword evidence="3" id="KW-1134">Transmembrane beta strand</keyword>
<dbReference type="InterPro" id="IPR036942">
    <property type="entry name" value="Beta-barrel_TonB_sf"/>
</dbReference>
<dbReference type="Gene3D" id="2.40.170.20">
    <property type="entry name" value="TonB-dependent receptor, beta-barrel domain"/>
    <property type="match status" value="1"/>
</dbReference>
<dbReference type="Proteomes" id="UP000295684">
    <property type="component" value="Unassembled WGS sequence"/>
</dbReference>
<dbReference type="AlphaFoldDB" id="A0A4R2HDC5"/>
<dbReference type="GO" id="GO:0009279">
    <property type="term" value="C:cell outer membrane"/>
    <property type="evidence" value="ECO:0007669"/>
    <property type="project" value="UniProtKB-SubCell"/>
</dbReference>
<dbReference type="GO" id="GO:0044718">
    <property type="term" value="P:siderophore transmembrane transport"/>
    <property type="evidence" value="ECO:0007669"/>
    <property type="project" value="TreeGrafter"/>
</dbReference>
<evidence type="ECO:0000256" key="4">
    <source>
        <dbReference type="ARBA" id="ARBA00022692"/>
    </source>
</evidence>
<evidence type="ECO:0000313" key="10">
    <source>
        <dbReference type="Proteomes" id="UP000295684"/>
    </source>
</evidence>
<dbReference type="Pfam" id="PF25183">
    <property type="entry name" value="OMP_b-brl_4"/>
    <property type="match status" value="1"/>
</dbReference>
<dbReference type="InterPro" id="IPR057601">
    <property type="entry name" value="Oar-like_b-barrel"/>
</dbReference>
<proteinExistence type="predicted"/>
<evidence type="ECO:0000256" key="5">
    <source>
        <dbReference type="ARBA" id="ARBA00023136"/>
    </source>
</evidence>
<keyword evidence="9" id="KW-0121">Carboxypeptidase</keyword>
<dbReference type="SUPFAM" id="SSF56935">
    <property type="entry name" value="Porins"/>
    <property type="match status" value="1"/>
</dbReference>
<dbReference type="EMBL" id="SLWO01000004">
    <property type="protein sequence ID" value="TCO25374.1"/>
    <property type="molecule type" value="Genomic_DNA"/>
</dbReference>
<keyword evidence="5" id="KW-0472">Membrane</keyword>
<keyword evidence="2" id="KW-0813">Transport</keyword>
<keyword evidence="4" id="KW-0812">Transmembrane</keyword>
<evidence type="ECO:0000259" key="8">
    <source>
        <dbReference type="Pfam" id="PF25183"/>
    </source>
</evidence>
<dbReference type="PANTHER" id="PTHR30069">
    <property type="entry name" value="TONB-DEPENDENT OUTER MEMBRANE RECEPTOR"/>
    <property type="match status" value="1"/>
</dbReference>
<feature type="signal peptide" evidence="7">
    <location>
        <begin position="1"/>
        <end position="17"/>
    </location>
</feature>
<feature type="domain" description="TonB-dependent transporter Oar-like beta-barrel" evidence="8">
    <location>
        <begin position="232"/>
        <end position="887"/>
    </location>
</feature>
<keyword evidence="7" id="KW-0732">Signal</keyword>
<organism evidence="9 10">
    <name type="scientific">Pedobacter psychrotolerans</name>
    <dbReference type="NCBI Taxonomy" id="1843235"/>
    <lineage>
        <taxon>Bacteria</taxon>
        <taxon>Pseudomonadati</taxon>
        <taxon>Bacteroidota</taxon>
        <taxon>Sphingobacteriia</taxon>
        <taxon>Sphingobacteriales</taxon>
        <taxon>Sphingobacteriaceae</taxon>
        <taxon>Pedobacter</taxon>
    </lineage>
</organism>
<sequence length="1092" mass="121361">MRLLFFYLLFLSIDCTAQTTRTFLSGRIEDESGHAVSGASITLIHTSTHTVYGCASNLAGGYLMADIRSGGPYLLEVKSIGFKPYRLADLFLQLDEGKLMDIKLQEEVTVLNDLVISLPKTSNVLKTGSAPASFNMERKQISMLPTIKRGISDFTRLSPLSFGAAIAGGNYRQNFITIDGSEFNNNFGVGDNIPGNGAQPIALDAISEIAVNPAPYSSIWESGFIGGSINIVSRSGSNDVEASLYSYFRNQQSYGSSVGSQKLDKRPLSYLLNGFSIGGPILKNKLFYFISYEQEHEVYQPQVFKAATDSQPYGSLPNIARPTVTELDHISDYLLQTYGYHTGPYQDYDFKNKSKKFLLRADWNIAKNNTLSIRYNQLNSDKPELLNGSRSPLVPFASSAGRRNINALPFSNTNFTTESQFYSLSVEWDSRFSASLSNMIRASYTGQLEKRNADSEPFPFVDILKNGVPFTSFGYEPFSYNNKRKVGLFSLSNILHWKPGRNSWDFGLQADYINTKNSYMPFGTGYYTFSSWEDFTSGKNPIDYALTYPTEYQDALPSYHFDYLNMAVFLQHTLYLGSRITLTAGLRGDLSVFPKAIPENMALSKLVFAGGTMINTSKLPKPALLLAPRFSFRYDILDDHSLSLRLGSGIFTGRIPSVWVISQARYSGVKQISQTWQGQANTPFAFSPDDKVPLNKDTKDVLPSVSSVLSSNFKMPQSWKSSIGIDANLPGEFKATLETFYNRDIRSIYFQDLNLIQPTQLSVTDYPDHRLVYPQNNNNKFINRLNAAGLPDPEGNNALNVVSISNASGGYYFAVMAAISKQFKHQLGLSLSYVKAISKSYNDGEGDQTLSALNATPTVNGINNPELGYAGYVVPDRLVLTLTYPVKLTKTLGLNFGLVYQGSSEGRFSYTYARDLVGDGTNRSLIYVPKDASEISFAPLTLVQNGKAVRYTGAQQSDLFFAYVEQDKYLRTRKGRYAERNGAVFPWRHQLDLRLAARLDVGANPQKHHIEIGVDLINAANLFNPNWGLRKLVNNAAILVPVNLDQISPNGNIQPKFNLSSIGGVPVSQTFRNDVSFNSTYSLQLGIRYLFM</sequence>
<dbReference type="OrthoDB" id="9768147at2"/>
<feature type="chain" id="PRO_5020861033" evidence="7">
    <location>
        <begin position="18"/>
        <end position="1092"/>
    </location>
</feature>
<dbReference type="SUPFAM" id="SSF49464">
    <property type="entry name" value="Carboxypeptidase regulatory domain-like"/>
    <property type="match status" value="1"/>
</dbReference>
<evidence type="ECO:0000256" key="7">
    <source>
        <dbReference type="SAM" id="SignalP"/>
    </source>
</evidence>
<accession>A0A4R2HDC5</accession>
<dbReference type="InterPro" id="IPR039426">
    <property type="entry name" value="TonB-dep_rcpt-like"/>
</dbReference>
<evidence type="ECO:0000256" key="1">
    <source>
        <dbReference type="ARBA" id="ARBA00004571"/>
    </source>
</evidence>
<evidence type="ECO:0000256" key="3">
    <source>
        <dbReference type="ARBA" id="ARBA00022452"/>
    </source>
</evidence>
<dbReference type="PANTHER" id="PTHR30069:SF46">
    <property type="entry name" value="OAR PROTEIN"/>
    <property type="match status" value="1"/>
</dbReference>
<keyword evidence="6" id="KW-0998">Cell outer membrane</keyword>
<dbReference type="InterPro" id="IPR008969">
    <property type="entry name" value="CarboxyPept-like_regulatory"/>
</dbReference>
<dbReference type="GO" id="GO:0004180">
    <property type="term" value="F:carboxypeptidase activity"/>
    <property type="evidence" value="ECO:0007669"/>
    <property type="project" value="UniProtKB-KW"/>
</dbReference>
<reference evidence="9 10" key="1">
    <citation type="submission" date="2019-03" db="EMBL/GenBank/DDBJ databases">
        <title>Genomic Encyclopedia of Type Strains, Phase IV (KMG-IV): sequencing the most valuable type-strain genomes for metagenomic binning, comparative biology and taxonomic classification.</title>
        <authorList>
            <person name="Goeker M."/>
        </authorList>
    </citation>
    <scope>NUCLEOTIDE SEQUENCE [LARGE SCALE GENOMIC DNA]</scope>
    <source>
        <strain evidence="9 10">DSM 103236</strain>
    </source>
</reference>
<evidence type="ECO:0000256" key="6">
    <source>
        <dbReference type="ARBA" id="ARBA00023237"/>
    </source>
</evidence>
<protein>
    <submittedName>
        <fullName evidence="9">Carboxypeptidase family protein</fullName>
    </submittedName>
</protein>